<evidence type="ECO:0000313" key="6">
    <source>
        <dbReference type="EMBL" id="CAK9024378.1"/>
    </source>
</evidence>
<gene>
    <name evidence="6" type="ORF">SCF082_LOCUS16603</name>
</gene>
<dbReference type="PANTHER" id="PTHR21292:SF1">
    <property type="entry name" value="EXOCYST COMPLEX COMPONENT 3"/>
    <property type="match status" value="1"/>
</dbReference>
<evidence type="ECO:0000256" key="3">
    <source>
        <dbReference type="ARBA" id="ARBA00022483"/>
    </source>
</evidence>
<dbReference type="EMBL" id="CAXAMM010010859">
    <property type="protein sequence ID" value="CAK9024378.1"/>
    <property type="molecule type" value="Genomic_DNA"/>
</dbReference>
<feature type="compositionally biased region" description="Low complexity" evidence="5">
    <location>
        <begin position="463"/>
        <end position="473"/>
    </location>
</feature>
<name>A0ABP0KDQ8_9DINO</name>
<evidence type="ECO:0000256" key="1">
    <source>
        <dbReference type="ARBA" id="ARBA00009447"/>
    </source>
</evidence>
<proteinExistence type="inferred from homology"/>
<feature type="region of interest" description="Disordered" evidence="5">
    <location>
        <begin position="435"/>
        <end position="495"/>
    </location>
</feature>
<comment type="caution">
    <text evidence="6">The sequence shown here is derived from an EMBL/GenBank/DDBJ whole genome shotgun (WGS) entry which is preliminary data.</text>
</comment>
<comment type="similarity">
    <text evidence="1">Belongs to the SEC6 family.</text>
</comment>
<dbReference type="InterPro" id="IPR042532">
    <property type="entry name" value="EXOC3/Sec6_C"/>
</dbReference>
<evidence type="ECO:0000256" key="2">
    <source>
        <dbReference type="ARBA" id="ARBA00022448"/>
    </source>
</evidence>
<sequence>MQAPQSLGELAEQLAVEEIKKLFPGDALQLDRLQKLREDHERDLIAVETQLEAGVQAQLDEMENAVMLLNMARKEMARVHANFRTIHQQCQECTDAIGDFERILKVRNARVNLLEILQQLEIYDAVPKRVRELNAMLAQSPEMLKPVFSEWLHLKAWRERILAQVSDAVTEASRKEEQLKERVANWEELDMASSQVNWGDSAEANSQILVVLGEHFRKVEDLGDRIWEQVAARLHNFLDLAQFENAGLLVVAVEVVERIDRHDDRERNHRVALGEPREKLEMLLPPNKRRRDALMELEMAIEHRLDRVLPKSLLSRDPAEESGTSRGHDDDANGVDGVRPEDDDNDNDAGNDKPPVEVFLGSVSTIVLDMTVIAEDVAKCFPESYNVLGLYRWLFERRLLALMRPVWEGAQVAPGDKLRLVGWLDDYLQTVESLDRRSAPAGGDSFAGSLKKRSSVSQKLTHQGGDPSQQQEQQQRENDQNPLEEGSGKIFNEEDHRSAANIRAKELRRETENLMASYIADALQRMRDYMRAILNRSDTPSLSTDGSLQTAISVDVFQMLSHELSAVVSHGVVGRHLASFVQRGVLEVLRVFQNEQIEQLKDPMVDIPIEMCCAKMNDYELMYDLCDNALAKEISDGFDRAVSGGDTLFKDLQDELDRAGSQRIVLEIFKELNDQGVLAVLFTPKWESGAQPTAAILRKTLEDYFDHPEQGLRGWLGSELLFGRTVALCFERLVQDYVMLFMSRTTPVADKAMTITRLRADAVLFRQCFEQYLDVLVYGKVRSAEDVKAKLAVLLHISNILDDNFPQNHFDEIAAEFGPFTQQAISRLLYFRGDLSPEARQDLRAYNAELEPTTPRFDISQLAPIDSSAAAASPSLGAAAAG</sequence>
<evidence type="ECO:0000313" key="7">
    <source>
        <dbReference type="Proteomes" id="UP001642464"/>
    </source>
</evidence>
<feature type="non-terminal residue" evidence="6">
    <location>
        <position position="882"/>
    </location>
</feature>
<dbReference type="PANTHER" id="PTHR21292">
    <property type="entry name" value="EXOCYST COMPLEX COMPONENT SEC6-RELATED"/>
    <property type="match status" value="1"/>
</dbReference>
<keyword evidence="3" id="KW-0268">Exocytosis</keyword>
<dbReference type="Proteomes" id="UP001642464">
    <property type="component" value="Unassembled WGS sequence"/>
</dbReference>
<feature type="region of interest" description="Disordered" evidence="5">
    <location>
        <begin position="312"/>
        <end position="355"/>
    </location>
</feature>
<keyword evidence="2" id="KW-0813">Transport</keyword>
<keyword evidence="4" id="KW-0175">Coiled coil</keyword>
<feature type="coiled-coil region" evidence="4">
    <location>
        <begin position="162"/>
        <end position="189"/>
    </location>
</feature>
<protein>
    <submittedName>
        <fullName evidence="6">Exocyst complex component SEC6 (AtSec6)</fullName>
    </submittedName>
</protein>
<dbReference type="Gene3D" id="1.10.357.70">
    <property type="entry name" value="Exocyst complex component Sec6, C-terminal domain"/>
    <property type="match status" value="1"/>
</dbReference>
<organism evidence="6 7">
    <name type="scientific">Durusdinium trenchii</name>
    <dbReference type="NCBI Taxonomy" id="1381693"/>
    <lineage>
        <taxon>Eukaryota</taxon>
        <taxon>Sar</taxon>
        <taxon>Alveolata</taxon>
        <taxon>Dinophyceae</taxon>
        <taxon>Suessiales</taxon>
        <taxon>Symbiodiniaceae</taxon>
        <taxon>Durusdinium</taxon>
    </lineage>
</organism>
<reference evidence="6 7" key="1">
    <citation type="submission" date="2024-02" db="EMBL/GenBank/DDBJ databases">
        <authorList>
            <person name="Chen Y."/>
            <person name="Shah S."/>
            <person name="Dougan E. K."/>
            <person name="Thang M."/>
            <person name="Chan C."/>
        </authorList>
    </citation>
    <scope>NUCLEOTIDE SEQUENCE [LARGE SCALE GENOMIC DNA]</scope>
</reference>
<keyword evidence="7" id="KW-1185">Reference proteome</keyword>
<dbReference type="Pfam" id="PF06046">
    <property type="entry name" value="Sec6"/>
    <property type="match status" value="2"/>
</dbReference>
<dbReference type="InterPro" id="IPR010326">
    <property type="entry name" value="EXOC3/Sec6"/>
</dbReference>
<accession>A0ABP0KDQ8</accession>
<evidence type="ECO:0000256" key="5">
    <source>
        <dbReference type="SAM" id="MobiDB-lite"/>
    </source>
</evidence>
<evidence type="ECO:0000256" key="4">
    <source>
        <dbReference type="SAM" id="Coils"/>
    </source>
</evidence>